<gene>
    <name evidence="2" type="ORF">KC19_2G173500</name>
</gene>
<dbReference type="PANTHER" id="PTHR31672">
    <property type="entry name" value="BNACNNG10540D PROTEIN"/>
    <property type="match status" value="1"/>
</dbReference>
<dbReference type="Gene3D" id="2.120.10.80">
    <property type="entry name" value="Kelch-type beta propeller"/>
    <property type="match status" value="1"/>
</dbReference>
<organism evidence="2 3">
    <name type="scientific">Ceratodon purpureus</name>
    <name type="common">Fire moss</name>
    <name type="synonym">Dicranum purpureum</name>
    <dbReference type="NCBI Taxonomy" id="3225"/>
    <lineage>
        <taxon>Eukaryota</taxon>
        <taxon>Viridiplantae</taxon>
        <taxon>Streptophyta</taxon>
        <taxon>Embryophyta</taxon>
        <taxon>Bryophyta</taxon>
        <taxon>Bryophytina</taxon>
        <taxon>Bryopsida</taxon>
        <taxon>Dicranidae</taxon>
        <taxon>Pseudoditrichales</taxon>
        <taxon>Ditrichaceae</taxon>
        <taxon>Ceratodon</taxon>
    </lineage>
</organism>
<dbReference type="Pfam" id="PF00646">
    <property type="entry name" value="F-box"/>
    <property type="match status" value="1"/>
</dbReference>
<dbReference type="Gene3D" id="1.20.1280.50">
    <property type="match status" value="1"/>
</dbReference>
<dbReference type="PROSITE" id="PS50181">
    <property type="entry name" value="FBOX"/>
    <property type="match status" value="1"/>
</dbReference>
<dbReference type="SMART" id="SM00256">
    <property type="entry name" value="FBOX"/>
    <property type="match status" value="1"/>
</dbReference>
<dbReference type="SUPFAM" id="SSF117281">
    <property type="entry name" value="Kelch motif"/>
    <property type="match status" value="1"/>
</dbReference>
<dbReference type="InterPro" id="IPR015915">
    <property type="entry name" value="Kelch-typ_b-propeller"/>
</dbReference>
<feature type="domain" description="F-box" evidence="1">
    <location>
        <begin position="17"/>
        <end position="63"/>
    </location>
</feature>
<dbReference type="InterPro" id="IPR036047">
    <property type="entry name" value="F-box-like_dom_sf"/>
</dbReference>
<accession>A0A8T0IYU6</accession>
<comment type="caution">
    <text evidence="2">The sequence shown here is derived from an EMBL/GenBank/DDBJ whole genome shotgun (WGS) entry which is preliminary data.</text>
</comment>
<proteinExistence type="predicted"/>
<dbReference type="PANTHER" id="PTHR31672:SF2">
    <property type="entry name" value="F-BOX DOMAIN-CONTAINING PROTEIN"/>
    <property type="match status" value="1"/>
</dbReference>
<dbReference type="InterPro" id="IPR001810">
    <property type="entry name" value="F-box_dom"/>
</dbReference>
<evidence type="ECO:0000313" key="2">
    <source>
        <dbReference type="EMBL" id="KAG0587563.1"/>
    </source>
</evidence>
<protein>
    <recommendedName>
        <fullName evidence="1">F-box domain-containing protein</fullName>
    </recommendedName>
</protein>
<keyword evidence="3" id="KW-1185">Reference proteome</keyword>
<evidence type="ECO:0000313" key="3">
    <source>
        <dbReference type="Proteomes" id="UP000822688"/>
    </source>
</evidence>
<dbReference type="InterPro" id="IPR050796">
    <property type="entry name" value="SCF_F-box_component"/>
</dbReference>
<dbReference type="AlphaFoldDB" id="A0A8T0IYU6"/>
<dbReference type="EMBL" id="CM026422">
    <property type="protein sequence ID" value="KAG0587563.1"/>
    <property type="molecule type" value="Genomic_DNA"/>
</dbReference>
<name>A0A8T0IYU6_CERPU</name>
<evidence type="ECO:0000259" key="1">
    <source>
        <dbReference type="PROSITE" id="PS50181"/>
    </source>
</evidence>
<dbReference type="SUPFAM" id="SSF81383">
    <property type="entry name" value="F-box domain"/>
    <property type="match status" value="1"/>
</dbReference>
<sequence length="327" mass="37800">MVRQRGYPSRGLMELNTVLWSRLPFKLVTRVLSFLSVPELCRYSVVCKKWNELIHTREFGVQCAQNARKEDPSIMLLRFQKVIRVDDPSPEPIGGWAILDFTTERWYRVEDNPRHDKYVLYLGVFAMGGGLVCQNRAMNNETWTNKEGNEVVVYNPISKTEKLLPIAPTHGASTSLPYLHLIVDDSTLSFKVFLINHSFDASEFFEDPEYSQEDRLIVLNDPWVHLYDSTTDDWKSLTNPSCIQRVISDEISTVFFQGFLYMFVGSRFNDAERRPVWRYSLANDTWENVDVEIPGGIDSPRLIVCANRLFFASWIQDKVVYCSISGI</sequence>
<dbReference type="Proteomes" id="UP000822688">
    <property type="component" value="Chromosome 2"/>
</dbReference>
<reference evidence="2" key="1">
    <citation type="submission" date="2020-06" db="EMBL/GenBank/DDBJ databases">
        <title>WGS assembly of Ceratodon purpureus strain R40.</title>
        <authorList>
            <person name="Carey S.B."/>
            <person name="Jenkins J."/>
            <person name="Shu S."/>
            <person name="Lovell J.T."/>
            <person name="Sreedasyam A."/>
            <person name="Maumus F."/>
            <person name="Tiley G.P."/>
            <person name="Fernandez-Pozo N."/>
            <person name="Barry K."/>
            <person name="Chen C."/>
            <person name="Wang M."/>
            <person name="Lipzen A."/>
            <person name="Daum C."/>
            <person name="Saski C.A."/>
            <person name="Payton A.C."/>
            <person name="Mcbreen J.C."/>
            <person name="Conrad R.E."/>
            <person name="Kollar L.M."/>
            <person name="Olsson S."/>
            <person name="Huttunen S."/>
            <person name="Landis J.B."/>
            <person name="Wickett N.J."/>
            <person name="Johnson M.G."/>
            <person name="Rensing S.A."/>
            <person name="Grimwood J."/>
            <person name="Schmutz J."/>
            <person name="Mcdaniel S.F."/>
        </authorList>
    </citation>
    <scope>NUCLEOTIDE SEQUENCE</scope>
    <source>
        <strain evidence="2">R40</strain>
    </source>
</reference>